<accession>A0ABV9JRY1</accession>
<comment type="caution">
    <text evidence="3">The sequence shown here is derived from an EMBL/GenBank/DDBJ whole genome shotgun (WGS) entry which is preliminary data.</text>
</comment>
<keyword evidence="1" id="KW-0732">Signal</keyword>
<dbReference type="EMBL" id="JBHSGB010000017">
    <property type="protein sequence ID" value="MFC4656972.1"/>
    <property type="molecule type" value="Genomic_DNA"/>
</dbReference>
<evidence type="ECO:0000313" key="3">
    <source>
        <dbReference type="EMBL" id="MFC4656972.1"/>
    </source>
</evidence>
<keyword evidence="4" id="KW-1185">Reference proteome</keyword>
<organism evidence="3 4">
    <name type="scientific">Rheinheimera marina</name>
    <dbReference type="NCBI Taxonomy" id="1774958"/>
    <lineage>
        <taxon>Bacteria</taxon>
        <taxon>Pseudomonadati</taxon>
        <taxon>Pseudomonadota</taxon>
        <taxon>Gammaproteobacteria</taxon>
        <taxon>Chromatiales</taxon>
        <taxon>Chromatiaceae</taxon>
        <taxon>Rheinheimera</taxon>
    </lineage>
</organism>
<dbReference type="InterPro" id="IPR041215">
    <property type="entry name" value="FlgO_dom"/>
</dbReference>
<evidence type="ECO:0000259" key="2">
    <source>
        <dbReference type="Pfam" id="PF17680"/>
    </source>
</evidence>
<feature type="chain" id="PRO_5046517210" evidence="1">
    <location>
        <begin position="25"/>
        <end position="242"/>
    </location>
</feature>
<protein>
    <submittedName>
        <fullName evidence="3">FlgO family outer membrane protein</fullName>
    </submittedName>
</protein>
<evidence type="ECO:0000256" key="1">
    <source>
        <dbReference type="SAM" id="SignalP"/>
    </source>
</evidence>
<sequence length="242" mass="26040">MMSFNAQTPLVILAAALLAGCSSAWNLGSAEPIPTSEVATQSGMTPEGAAVDPSNGFVTPVYSAQSYQATRLQQRASQQAHQQVPPQNVNHYVQGMAHDLIANMDLSRQQSVIGVTSFVFLDSPLDRTDLLGNQLAESLMHEVHLFGLPVVDFKTTDYIRVTPEGDFTYSRDFLELQQQQPIEYVLGGTMVQHQGGVLVNARLVSVGSKKVIATAQSFIPAAVRDALQHSASPQHLLLKAGG</sequence>
<gene>
    <name evidence="3" type="ORF">ACFO3I_18280</name>
</gene>
<evidence type="ECO:0000313" key="4">
    <source>
        <dbReference type="Proteomes" id="UP001595962"/>
    </source>
</evidence>
<feature type="domain" description="FlgO" evidence="2">
    <location>
        <begin position="95"/>
        <end position="222"/>
    </location>
</feature>
<dbReference type="Proteomes" id="UP001595962">
    <property type="component" value="Unassembled WGS sequence"/>
</dbReference>
<reference evidence="4" key="1">
    <citation type="journal article" date="2019" name="Int. J. Syst. Evol. Microbiol.">
        <title>The Global Catalogue of Microorganisms (GCM) 10K type strain sequencing project: providing services to taxonomists for standard genome sequencing and annotation.</title>
        <authorList>
            <consortium name="The Broad Institute Genomics Platform"/>
            <consortium name="The Broad Institute Genome Sequencing Center for Infectious Disease"/>
            <person name="Wu L."/>
            <person name="Ma J."/>
        </authorList>
    </citation>
    <scope>NUCLEOTIDE SEQUENCE [LARGE SCALE GENOMIC DNA]</scope>
    <source>
        <strain evidence="4">DT28</strain>
    </source>
</reference>
<name>A0ABV9JRY1_9GAMM</name>
<proteinExistence type="predicted"/>
<feature type="signal peptide" evidence="1">
    <location>
        <begin position="1"/>
        <end position="24"/>
    </location>
</feature>
<dbReference type="RefSeq" id="WP_377336553.1">
    <property type="nucleotide sequence ID" value="NZ_JBHSGB010000017.1"/>
</dbReference>
<dbReference type="Pfam" id="PF17680">
    <property type="entry name" value="FlgO"/>
    <property type="match status" value="1"/>
</dbReference>